<dbReference type="KEGG" id="ngv:CDO52_00435"/>
<proteinExistence type="predicted"/>
<keyword evidence="2" id="KW-1185">Reference proteome</keyword>
<reference evidence="1 2" key="1">
    <citation type="submission" date="2017-08" db="EMBL/GenBank/DDBJ databases">
        <title>The complete genome sequence of Nocardiopsis gilva YIM 90087.</title>
        <authorList>
            <person name="Yin M."/>
            <person name="Tang S."/>
        </authorList>
    </citation>
    <scope>NUCLEOTIDE SEQUENCE [LARGE SCALE GENOMIC DNA]</scope>
    <source>
        <strain evidence="1 2">YIM 90087</strain>
    </source>
</reference>
<dbReference type="PANTHER" id="PTHR37310">
    <property type="entry name" value="CYTOPLASMIC PROTEIN-RELATED"/>
    <property type="match status" value="1"/>
</dbReference>
<dbReference type="RefSeq" id="WP_017619438.1">
    <property type="nucleotide sequence ID" value="NZ_ANBG01000243.1"/>
</dbReference>
<name>A0A223RZY9_9ACTN</name>
<dbReference type="Gene3D" id="1.20.1270.360">
    <property type="match status" value="1"/>
</dbReference>
<dbReference type="Proteomes" id="UP000215005">
    <property type="component" value="Chromosome"/>
</dbReference>
<accession>A0A223RZY9</accession>
<sequence length="113" mass="12012">MMAATMVKASYQAAADATARCRQSCETCHYNCCLPNGSAECGRLCLDCAEICRVTETLLARGSQWAPKMAALCAEVCDACAAQCEQSSSEYCAACAQACRECARLCREIAESA</sequence>
<dbReference type="EMBL" id="CP022753">
    <property type="protein sequence ID" value="ASU81445.1"/>
    <property type="molecule type" value="Genomic_DNA"/>
</dbReference>
<evidence type="ECO:0000313" key="2">
    <source>
        <dbReference type="Proteomes" id="UP000215005"/>
    </source>
</evidence>
<gene>
    <name evidence="1" type="ORF">CDO52_00435</name>
</gene>
<protein>
    <submittedName>
        <fullName evidence="1">Four-helix bundle copper-binding protein</fullName>
    </submittedName>
</protein>
<dbReference type="InterPro" id="IPR005560">
    <property type="entry name" value="Csp_YhjQ"/>
</dbReference>
<evidence type="ECO:0000313" key="1">
    <source>
        <dbReference type="EMBL" id="ASU81445.1"/>
    </source>
</evidence>
<dbReference type="AlphaFoldDB" id="A0A223RZY9"/>
<dbReference type="Pfam" id="PF03860">
    <property type="entry name" value="Csp"/>
    <property type="match status" value="1"/>
</dbReference>
<dbReference type="PANTHER" id="PTHR37310:SF1">
    <property type="entry name" value="CYTOPLASMIC PROTEIN"/>
    <property type="match status" value="1"/>
</dbReference>
<organism evidence="1 2">
    <name type="scientific">Nocardiopsis gilva YIM 90087</name>
    <dbReference type="NCBI Taxonomy" id="1235441"/>
    <lineage>
        <taxon>Bacteria</taxon>
        <taxon>Bacillati</taxon>
        <taxon>Actinomycetota</taxon>
        <taxon>Actinomycetes</taxon>
        <taxon>Streptosporangiales</taxon>
        <taxon>Nocardiopsidaceae</taxon>
        <taxon>Nocardiopsis</taxon>
    </lineage>
</organism>